<dbReference type="AlphaFoldDB" id="A0A1H8S555"/>
<evidence type="ECO:0000313" key="2">
    <source>
        <dbReference type="EMBL" id="SEO73544.1"/>
    </source>
</evidence>
<organism evidence="2 3">
    <name type="scientific">Actinacidiphila rubida</name>
    <dbReference type="NCBI Taxonomy" id="310780"/>
    <lineage>
        <taxon>Bacteria</taxon>
        <taxon>Bacillati</taxon>
        <taxon>Actinomycetota</taxon>
        <taxon>Actinomycetes</taxon>
        <taxon>Kitasatosporales</taxon>
        <taxon>Streptomycetaceae</taxon>
        <taxon>Actinacidiphila</taxon>
    </lineage>
</organism>
<name>A0A1H8S555_9ACTN</name>
<evidence type="ECO:0000313" key="3">
    <source>
        <dbReference type="Proteomes" id="UP000181951"/>
    </source>
</evidence>
<proteinExistence type="predicted"/>
<feature type="region of interest" description="Disordered" evidence="1">
    <location>
        <begin position="188"/>
        <end position="207"/>
    </location>
</feature>
<evidence type="ECO:0008006" key="4">
    <source>
        <dbReference type="Google" id="ProtNLM"/>
    </source>
</evidence>
<protein>
    <recommendedName>
        <fullName evidence="4">Relaxase/mobilization nuclease</fullName>
    </recommendedName>
</protein>
<keyword evidence="3" id="KW-1185">Reference proteome</keyword>
<dbReference type="STRING" id="310780.SAMN05216267_103930"/>
<sequence>MIPRVHPRGDDATQALAEALGRPISHLKGLTAHAVAAHWPDLDFLAPAQERTSWTYAGWAELLNEPNLQHHPAGPHDGHHAIWHSDIRLHHSDRILTRPEWSETAHRLARAAGIHTPGGIHNCRWIAVQAQPGRLGLIANLIRPDHTWTRQPPQVGRALNDQCRSIERDLALISPLPHPDQAHTARLATRSTTARHEDPAGSAETAAETGRLIRTLADENGPLADVRHLVEHAAHRLDGPRGFDGPAAGHRLEWIARRVHGIQEDLRGIADTIPNSANEFRRAAAAPPLAHRATRALHTPRLVR</sequence>
<gene>
    <name evidence="2" type="ORF">SAMN05216267_103930</name>
</gene>
<evidence type="ECO:0000256" key="1">
    <source>
        <dbReference type="SAM" id="MobiDB-lite"/>
    </source>
</evidence>
<dbReference type="EMBL" id="FODD01000039">
    <property type="protein sequence ID" value="SEO73544.1"/>
    <property type="molecule type" value="Genomic_DNA"/>
</dbReference>
<reference evidence="2 3" key="1">
    <citation type="submission" date="2016-10" db="EMBL/GenBank/DDBJ databases">
        <authorList>
            <person name="de Groot N.N."/>
        </authorList>
    </citation>
    <scope>NUCLEOTIDE SEQUENCE [LARGE SCALE GENOMIC DNA]</scope>
    <source>
        <strain evidence="2 3">CGMCC 4.2026</strain>
    </source>
</reference>
<dbReference type="RefSeq" id="WP_075017958.1">
    <property type="nucleotide sequence ID" value="NZ_FODD01000039.1"/>
</dbReference>
<dbReference type="Proteomes" id="UP000181951">
    <property type="component" value="Unassembled WGS sequence"/>
</dbReference>
<accession>A0A1H8S555</accession>
<dbReference type="OrthoDB" id="4269146at2"/>